<accession>A0ABW1KYS9</accession>
<evidence type="ECO:0000313" key="2">
    <source>
        <dbReference type="EMBL" id="MFC6036266.1"/>
    </source>
</evidence>
<keyword evidence="1" id="KW-0472">Membrane</keyword>
<keyword evidence="1" id="KW-0812">Transmembrane</keyword>
<dbReference type="EMBL" id="JBHPON010000002">
    <property type="protein sequence ID" value="MFC6036266.1"/>
    <property type="molecule type" value="Genomic_DNA"/>
</dbReference>
<name>A0ABW1KYS9_9PROT</name>
<dbReference type="RefSeq" id="WP_379882504.1">
    <property type="nucleotide sequence ID" value="NZ_JBHPON010000002.1"/>
</dbReference>
<feature type="transmembrane region" description="Helical" evidence="1">
    <location>
        <begin position="6"/>
        <end position="25"/>
    </location>
</feature>
<dbReference type="Proteomes" id="UP001596116">
    <property type="component" value="Unassembled WGS sequence"/>
</dbReference>
<evidence type="ECO:0000256" key="1">
    <source>
        <dbReference type="SAM" id="Phobius"/>
    </source>
</evidence>
<keyword evidence="3" id="KW-1185">Reference proteome</keyword>
<evidence type="ECO:0000313" key="3">
    <source>
        <dbReference type="Proteomes" id="UP001596116"/>
    </source>
</evidence>
<gene>
    <name evidence="2" type="ORF">ACFMB1_11980</name>
</gene>
<keyword evidence="1" id="KW-1133">Transmembrane helix</keyword>
<organism evidence="2 3">
    <name type="scientific">Hyphococcus aureus</name>
    <dbReference type="NCBI Taxonomy" id="2666033"/>
    <lineage>
        <taxon>Bacteria</taxon>
        <taxon>Pseudomonadati</taxon>
        <taxon>Pseudomonadota</taxon>
        <taxon>Alphaproteobacteria</taxon>
        <taxon>Parvularculales</taxon>
        <taxon>Parvularculaceae</taxon>
        <taxon>Hyphococcus</taxon>
    </lineage>
</organism>
<comment type="caution">
    <text evidence="2">The sequence shown here is derived from an EMBL/GenBank/DDBJ whole genome shotgun (WGS) entry which is preliminary data.</text>
</comment>
<reference evidence="2 3" key="1">
    <citation type="submission" date="2024-09" db="EMBL/GenBank/DDBJ databases">
        <authorList>
            <person name="Zhang Z.-H."/>
        </authorList>
    </citation>
    <scope>NUCLEOTIDE SEQUENCE [LARGE SCALE GENOMIC DNA]</scope>
    <source>
        <strain evidence="2 3">HHTR114</strain>
    </source>
</reference>
<proteinExistence type="predicted"/>
<sequence length="74" mass="7690">MLGNGITNIIAAAIIALAILFTGGIGGRNDSGPMTEDEFEAWYARAVGDIRNDIVVNCGCCGDEGPRRAAAESF</sequence>
<protein>
    <submittedName>
        <fullName evidence="2">Uncharacterized protein</fullName>
    </submittedName>
</protein>